<gene>
    <name evidence="1" type="ORF">EVAR_9633_1</name>
</gene>
<dbReference type="Proteomes" id="UP000299102">
    <property type="component" value="Unassembled WGS sequence"/>
</dbReference>
<name>A0A4C1TMA6_EUMVA</name>
<dbReference type="AlphaFoldDB" id="A0A4C1TMA6"/>
<sequence>MLHDNKFVQIDHKAPSILSYILKSDRVRAPKRISPINDLGYGYSYITGCRYKSSIRVGGKVARLKPPADPFCAQRPARKISIRSGKDKSVLTARGNMR</sequence>
<proteinExistence type="predicted"/>
<reference evidence="1 2" key="1">
    <citation type="journal article" date="2019" name="Commun. Biol.">
        <title>The bagworm genome reveals a unique fibroin gene that provides high tensile strength.</title>
        <authorList>
            <person name="Kono N."/>
            <person name="Nakamura H."/>
            <person name="Ohtoshi R."/>
            <person name="Tomita M."/>
            <person name="Numata K."/>
            <person name="Arakawa K."/>
        </authorList>
    </citation>
    <scope>NUCLEOTIDE SEQUENCE [LARGE SCALE GENOMIC DNA]</scope>
</reference>
<comment type="caution">
    <text evidence="1">The sequence shown here is derived from an EMBL/GenBank/DDBJ whole genome shotgun (WGS) entry which is preliminary data.</text>
</comment>
<evidence type="ECO:0000313" key="1">
    <source>
        <dbReference type="EMBL" id="GBP14730.1"/>
    </source>
</evidence>
<accession>A0A4C1TMA6</accession>
<protein>
    <submittedName>
        <fullName evidence="1">Uncharacterized protein</fullName>
    </submittedName>
</protein>
<keyword evidence="2" id="KW-1185">Reference proteome</keyword>
<organism evidence="1 2">
    <name type="scientific">Eumeta variegata</name>
    <name type="common">Bagworm moth</name>
    <name type="synonym">Eumeta japonica</name>
    <dbReference type="NCBI Taxonomy" id="151549"/>
    <lineage>
        <taxon>Eukaryota</taxon>
        <taxon>Metazoa</taxon>
        <taxon>Ecdysozoa</taxon>
        <taxon>Arthropoda</taxon>
        <taxon>Hexapoda</taxon>
        <taxon>Insecta</taxon>
        <taxon>Pterygota</taxon>
        <taxon>Neoptera</taxon>
        <taxon>Endopterygota</taxon>
        <taxon>Lepidoptera</taxon>
        <taxon>Glossata</taxon>
        <taxon>Ditrysia</taxon>
        <taxon>Tineoidea</taxon>
        <taxon>Psychidae</taxon>
        <taxon>Oiketicinae</taxon>
        <taxon>Eumeta</taxon>
    </lineage>
</organism>
<dbReference type="EMBL" id="BGZK01000066">
    <property type="protein sequence ID" value="GBP14730.1"/>
    <property type="molecule type" value="Genomic_DNA"/>
</dbReference>
<evidence type="ECO:0000313" key="2">
    <source>
        <dbReference type="Proteomes" id="UP000299102"/>
    </source>
</evidence>